<dbReference type="Proteomes" id="UP000199251">
    <property type="component" value="Unassembled WGS sequence"/>
</dbReference>
<evidence type="ECO:0008006" key="4">
    <source>
        <dbReference type="Google" id="ProtNLM"/>
    </source>
</evidence>
<evidence type="ECO:0000313" key="3">
    <source>
        <dbReference type="Proteomes" id="UP000199251"/>
    </source>
</evidence>
<dbReference type="AlphaFoldDB" id="A0A0E4CN01"/>
<dbReference type="RefSeq" id="WP_175364410.1">
    <property type="nucleotide sequence ID" value="NZ_CTEE01000001.1"/>
</dbReference>
<dbReference type="STRING" id="141349.BN1232_02351"/>
<feature type="transmembrane region" description="Helical" evidence="1">
    <location>
        <begin position="76"/>
        <end position="97"/>
    </location>
</feature>
<proteinExistence type="predicted"/>
<reference evidence="2 3" key="1">
    <citation type="submission" date="2015-03" db="EMBL/GenBank/DDBJ databases">
        <authorList>
            <person name="Urmite Genomes"/>
        </authorList>
    </citation>
    <scope>NUCLEOTIDE SEQUENCE [LARGE SCALE GENOMIC DNA]</scope>
    <source>
        <strain evidence="2 3">CSUR P1491</strain>
    </source>
</reference>
<organism evidence="2 3">
    <name type="scientific">Mycobacterium lentiflavum</name>
    <dbReference type="NCBI Taxonomy" id="141349"/>
    <lineage>
        <taxon>Bacteria</taxon>
        <taxon>Bacillati</taxon>
        <taxon>Actinomycetota</taxon>
        <taxon>Actinomycetes</taxon>
        <taxon>Mycobacteriales</taxon>
        <taxon>Mycobacteriaceae</taxon>
        <taxon>Mycobacterium</taxon>
        <taxon>Mycobacterium simiae complex</taxon>
    </lineage>
</organism>
<protein>
    <recommendedName>
        <fullName evidence="4">DoxX family protein</fullName>
    </recommendedName>
</protein>
<dbReference type="EMBL" id="CTEE01000001">
    <property type="protein sequence ID" value="CQD12332.1"/>
    <property type="molecule type" value="Genomic_DNA"/>
</dbReference>
<evidence type="ECO:0000256" key="1">
    <source>
        <dbReference type="SAM" id="Phobius"/>
    </source>
</evidence>
<keyword evidence="1" id="KW-1133">Transmembrane helix</keyword>
<gene>
    <name evidence="2" type="ORF">BN1232_02351</name>
</gene>
<accession>A0A0E4CN01</accession>
<sequence>MSNTHRVLTYNSMFLGSTTFVFGVLKFFEPFRTWFDVQITKSGLPRLSIPVGIAGEISIGLALLSASWFRRKPSNLFRPIVAGASAGLIANMAGATYVHLHPQVPANVLPLKIKPPVIPLLFMSLSAVNLLQLHREKGPQS</sequence>
<feature type="transmembrane region" description="Helical" evidence="1">
    <location>
        <begin position="7"/>
        <end position="28"/>
    </location>
</feature>
<feature type="transmembrane region" description="Helical" evidence="1">
    <location>
        <begin position="48"/>
        <end position="69"/>
    </location>
</feature>
<name>A0A0E4CN01_MYCLN</name>
<keyword evidence="1" id="KW-0812">Transmembrane</keyword>
<keyword evidence="1" id="KW-0472">Membrane</keyword>
<evidence type="ECO:0000313" key="2">
    <source>
        <dbReference type="EMBL" id="CQD12332.1"/>
    </source>
</evidence>